<evidence type="ECO:0000313" key="2">
    <source>
        <dbReference type="Proteomes" id="UP000253094"/>
    </source>
</evidence>
<dbReference type="Proteomes" id="UP000253094">
    <property type="component" value="Unassembled WGS sequence"/>
</dbReference>
<keyword evidence="2" id="KW-1185">Reference proteome</keyword>
<sequence>MGVGGVTAITRRAHRTVQVRPADLGQDYPAWRITQMTRSDGGDGGWWAFRHACLTTEERIMGLLPSIARRTLVDLVSEVAVQDDIAAALRHPKRVCAHA</sequence>
<evidence type="ECO:0000313" key="1">
    <source>
        <dbReference type="EMBL" id="RCG32014.1"/>
    </source>
</evidence>
<dbReference type="EMBL" id="QOIL01000003">
    <property type="protein sequence ID" value="RCG32014.1"/>
    <property type="molecule type" value="Genomic_DNA"/>
</dbReference>
<gene>
    <name evidence="1" type="ORF">DQ384_05595</name>
</gene>
<comment type="caution">
    <text evidence="1">The sequence shown here is derived from an EMBL/GenBank/DDBJ whole genome shotgun (WGS) entry which is preliminary data.</text>
</comment>
<name>A0A367FP49_9ACTN</name>
<dbReference type="AlphaFoldDB" id="A0A367FP49"/>
<organism evidence="1 2">
    <name type="scientific">Sphaerisporangium album</name>
    <dbReference type="NCBI Taxonomy" id="509200"/>
    <lineage>
        <taxon>Bacteria</taxon>
        <taxon>Bacillati</taxon>
        <taxon>Actinomycetota</taxon>
        <taxon>Actinomycetes</taxon>
        <taxon>Streptosporangiales</taxon>
        <taxon>Streptosporangiaceae</taxon>
        <taxon>Sphaerisporangium</taxon>
    </lineage>
</organism>
<accession>A0A367FP49</accession>
<protein>
    <submittedName>
        <fullName evidence="1">Uncharacterized protein</fullName>
    </submittedName>
</protein>
<proteinExistence type="predicted"/>
<reference evidence="1 2" key="1">
    <citation type="submission" date="2018-06" db="EMBL/GenBank/DDBJ databases">
        <title>Sphaerisporangium craniellae sp. nov., isolated from a marine sponge in the South China Sea.</title>
        <authorList>
            <person name="Li L."/>
        </authorList>
    </citation>
    <scope>NUCLEOTIDE SEQUENCE [LARGE SCALE GENOMIC DNA]</scope>
    <source>
        <strain evidence="1 2">CCTCC AA 208026</strain>
    </source>
</reference>